<dbReference type="SUPFAM" id="SSF101936">
    <property type="entry name" value="DNA-binding pseudobarrel domain"/>
    <property type="match status" value="1"/>
</dbReference>
<protein>
    <recommendedName>
        <fullName evidence="8">B3 domain-containing protein</fullName>
    </recommendedName>
</protein>
<dbReference type="InterPro" id="IPR015300">
    <property type="entry name" value="DNA-bd_pseudobarrel_sf"/>
</dbReference>
<name>A0AAV5HU98_9ROSI</name>
<dbReference type="PANTHER" id="PTHR31541:SF25">
    <property type="entry name" value="GAMMA-GLIADIN B"/>
    <property type="match status" value="1"/>
</dbReference>
<evidence type="ECO:0000256" key="4">
    <source>
        <dbReference type="ARBA" id="ARBA00023163"/>
    </source>
</evidence>
<keyword evidence="3" id="KW-0238">DNA-binding</keyword>
<dbReference type="Gene3D" id="2.40.330.10">
    <property type="entry name" value="DNA-binding pseudobarrel domain"/>
    <property type="match status" value="1"/>
</dbReference>
<organism evidence="6 7">
    <name type="scientific">Rubroshorea leprosula</name>
    <dbReference type="NCBI Taxonomy" id="152421"/>
    <lineage>
        <taxon>Eukaryota</taxon>
        <taxon>Viridiplantae</taxon>
        <taxon>Streptophyta</taxon>
        <taxon>Embryophyta</taxon>
        <taxon>Tracheophyta</taxon>
        <taxon>Spermatophyta</taxon>
        <taxon>Magnoliopsida</taxon>
        <taxon>eudicotyledons</taxon>
        <taxon>Gunneridae</taxon>
        <taxon>Pentapetalae</taxon>
        <taxon>rosids</taxon>
        <taxon>malvids</taxon>
        <taxon>Malvales</taxon>
        <taxon>Dipterocarpaceae</taxon>
        <taxon>Rubroshorea</taxon>
    </lineage>
</organism>
<dbReference type="AlphaFoldDB" id="A0AAV5HU98"/>
<keyword evidence="2" id="KW-0805">Transcription regulation</keyword>
<evidence type="ECO:0000256" key="2">
    <source>
        <dbReference type="ARBA" id="ARBA00023015"/>
    </source>
</evidence>
<dbReference type="GO" id="GO:0005634">
    <property type="term" value="C:nucleus"/>
    <property type="evidence" value="ECO:0007669"/>
    <property type="project" value="UniProtKB-SubCell"/>
</dbReference>
<comment type="caution">
    <text evidence="6">The sequence shown here is derived from an EMBL/GenBank/DDBJ whole genome shotgun (WGS) entry which is preliminary data.</text>
</comment>
<evidence type="ECO:0000256" key="3">
    <source>
        <dbReference type="ARBA" id="ARBA00023125"/>
    </source>
</evidence>
<reference evidence="6 7" key="1">
    <citation type="journal article" date="2021" name="Commun. Biol.">
        <title>The genome of Shorea leprosula (Dipterocarpaceae) highlights the ecological relevance of drought in aseasonal tropical rainforests.</title>
        <authorList>
            <person name="Ng K.K.S."/>
            <person name="Kobayashi M.J."/>
            <person name="Fawcett J.A."/>
            <person name="Hatakeyama M."/>
            <person name="Paape T."/>
            <person name="Ng C.H."/>
            <person name="Ang C.C."/>
            <person name="Tnah L.H."/>
            <person name="Lee C.T."/>
            <person name="Nishiyama T."/>
            <person name="Sese J."/>
            <person name="O'Brien M.J."/>
            <person name="Copetti D."/>
            <person name="Mohd Noor M.I."/>
            <person name="Ong R.C."/>
            <person name="Putra M."/>
            <person name="Sireger I.Z."/>
            <person name="Indrioko S."/>
            <person name="Kosugi Y."/>
            <person name="Izuno A."/>
            <person name="Isagi Y."/>
            <person name="Lee S.L."/>
            <person name="Shimizu K.K."/>
        </authorList>
    </citation>
    <scope>NUCLEOTIDE SEQUENCE [LARGE SCALE GENOMIC DNA]</scope>
    <source>
        <strain evidence="6">214</strain>
    </source>
</reference>
<comment type="subcellular location">
    <subcellularLocation>
        <location evidence="1">Nucleus</location>
    </subcellularLocation>
</comment>
<keyword evidence="4" id="KW-0804">Transcription</keyword>
<gene>
    <name evidence="6" type="ORF">SLEP1_g3288</name>
</gene>
<keyword evidence="7" id="KW-1185">Reference proteome</keyword>
<sequence length="295" mass="34404">MVCFSNEKRKKKKKTVEIPDITIDDIHQRNFKTNPSWPRMKYLESVIMVALDKYEEAKNHDDHDDVDVDDDGDQEKYFLKKRKLISEKLLKKPMMVPTLDPTLKFNIKNRKAEDEEKYCFVSQKEKSKKRGIDVSEKYCPDLPQEFRDKIKELNCPKEAVFLIQKSLTSTDAAKDQSRLSMPFGQLKNNFLEIHEKIRANARHGLKVNMFIEPSVKESEMVLRRWNMKKKKGKTSSMYAMINKWNEVRKRNGLEAGDVIQVWAFRNVEEELGLALVRVSGGGENSGTGDDRNGRR</sequence>
<evidence type="ECO:0000256" key="5">
    <source>
        <dbReference type="ARBA" id="ARBA00023242"/>
    </source>
</evidence>
<dbReference type="Pfam" id="PF03754">
    <property type="entry name" value="At2g31720-like"/>
    <property type="match status" value="1"/>
</dbReference>
<evidence type="ECO:0000313" key="7">
    <source>
        <dbReference type="Proteomes" id="UP001054252"/>
    </source>
</evidence>
<dbReference type="EMBL" id="BPVZ01000003">
    <property type="protein sequence ID" value="GKU89099.1"/>
    <property type="molecule type" value="Genomic_DNA"/>
</dbReference>
<dbReference type="GO" id="GO:0003677">
    <property type="term" value="F:DNA binding"/>
    <property type="evidence" value="ECO:0007669"/>
    <property type="project" value="UniProtKB-KW"/>
</dbReference>
<evidence type="ECO:0000313" key="6">
    <source>
        <dbReference type="EMBL" id="GKU89099.1"/>
    </source>
</evidence>
<dbReference type="Proteomes" id="UP001054252">
    <property type="component" value="Unassembled WGS sequence"/>
</dbReference>
<evidence type="ECO:0000256" key="1">
    <source>
        <dbReference type="ARBA" id="ARBA00004123"/>
    </source>
</evidence>
<evidence type="ECO:0008006" key="8">
    <source>
        <dbReference type="Google" id="ProtNLM"/>
    </source>
</evidence>
<accession>A0AAV5HU98</accession>
<keyword evidence="5" id="KW-0539">Nucleus</keyword>
<dbReference type="PANTHER" id="PTHR31541">
    <property type="entry name" value="B3 DOMAIN PLANT PROTEIN-RELATED"/>
    <property type="match status" value="1"/>
</dbReference>
<proteinExistence type="predicted"/>
<dbReference type="InterPro" id="IPR005508">
    <property type="entry name" value="At2g31720-like"/>
</dbReference>